<evidence type="ECO:0000313" key="2">
    <source>
        <dbReference type="EMBL" id="GEL09368.1"/>
    </source>
</evidence>
<dbReference type="RefSeq" id="WP_066324160.1">
    <property type="nucleotide sequence ID" value="NZ_BJVF01000001.1"/>
</dbReference>
<evidence type="ECO:0000313" key="6">
    <source>
        <dbReference type="Proteomes" id="UP000182367"/>
    </source>
</evidence>
<reference evidence="5" key="1">
    <citation type="submission" date="2016-03" db="EMBL/GenBank/DDBJ databases">
        <title>Draft genome sequence of Paenibacillus glacialis DSM 22343.</title>
        <authorList>
            <person name="Shin S.-K."/>
            <person name="Yi H."/>
        </authorList>
    </citation>
    <scope>NUCLEOTIDE SEQUENCE [LARGE SCALE GENOMIC DNA]</scope>
    <source>
        <strain evidence="5">NBRC 105008</strain>
    </source>
</reference>
<feature type="signal peptide" evidence="1">
    <location>
        <begin position="1"/>
        <end position="19"/>
    </location>
</feature>
<reference evidence="2 7" key="4">
    <citation type="submission" date="2019-07" db="EMBL/GenBank/DDBJ databases">
        <title>Whole genome shotgun sequence of Flavobacterium glycines NBRC 105008.</title>
        <authorList>
            <person name="Hosoyama A."/>
            <person name="Uohara A."/>
            <person name="Ohji S."/>
            <person name="Ichikawa N."/>
        </authorList>
    </citation>
    <scope>NUCLEOTIDE SEQUENCE [LARGE SCALE GENOMIC DNA]</scope>
    <source>
        <strain evidence="2 7">NBRC 105008</strain>
    </source>
</reference>
<gene>
    <name evidence="3" type="ORF">FBGL_01420</name>
    <name evidence="2" type="ORF">FGL01_01070</name>
    <name evidence="4" type="ORF">SAMN05192550_1636</name>
</gene>
<proteinExistence type="predicted"/>
<comment type="caution">
    <text evidence="3">The sequence shown here is derived from an EMBL/GenBank/DDBJ whole genome shotgun (WGS) entry which is preliminary data.</text>
</comment>
<dbReference type="AlphaFoldDB" id="A0A1B9DYA5"/>
<evidence type="ECO:0000313" key="4">
    <source>
        <dbReference type="EMBL" id="SDJ09413.1"/>
    </source>
</evidence>
<name>A0A1B9DYA5_9FLAO</name>
<evidence type="ECO:0000256" key="1">
    <source>
        <dbReference type="SAM" id="SignalP"/>
    </source>
</evidence>
<evidence type="ECO:0008006" key="8">
    <source>
        <dbReference type="Google" id="ProtNLM"/>
    </source>
</evidence>
<evidence type="ECO:0000313" key="5">
    <source>
        <dbReference type="Proteomes" id="UP000093226"/>
    </source>
</evidence>
<dbReference type="EMBL" id="FNEO01000001">
    <property type="protein sequence ID" value="SDJ09413.1"/>
    <property type="molecule type" value="Genomic_DNA"/>
</dbReference>
<reference evidence="4 6" key="3">
    <citation type="submission" date="2016-10" db="EMBL/GenBank/DDBJ databases">
        <authorList>
            <person name="Varghese N."/>
            <person name="Submissions S."/>
        </authorList>
    </citation>
    <scope>NUCLEOTIDE SEQUENCE [LARGE SCALE GENOMIC DNA]</scope>
    <source>
        <strain evidence="4 6">Gm-149</strain>
    </source>
</reference>
<dbReference type="Proteomes" id="UP000182367">
    <property type="component" value="Unassembled WGS sequence"/>
</dbReference>
<organism evidence="3 5">
    <name type="scientific">Flavobacterium glycines</name>
    <dbReference type="NCBI Taxonomy" id="551990"/>
    <lineage>
        <taxon>Bacteria</taxon>
        <taxon>Pseudomonadati</taxon>
        <taxon>Bacteroidota</taxon>
        <taxon>Flavobacteriia</taxon>
        <taxon>Flavobacteriales</taxon>
        <taxon>Flavobacteriaceae</taxon>
        <taxon>Flavobacterium</taxon>
    </lineage>
</organism>
<feature type="chain" id="PRO_5044556288" description="DUF3887 domain-containing protein" evidence="1">
    <location>
        <begin position="20"/>
        <end position="112"/>
    </location>
</feature>
<evidence type="ECO:0000313" key="3">
    <source>
        <dbReference type="EMBL" id="OCB74656.1"/>
    </source>
</evidence>
<dbReference type="OrthoDB" id="1357757at2"/>
<dbReference type="EMBL" id="LVEO01000002">
    <property type="protein sequence ID" value="OCB74656.1"/>
    <property type="molecule type" value="Genomic_DNA"/>
</dbReference>
<protein>
    <recommendedName>
        <fullName evidence="8">DUF3887 domain-containing protein</fullName>
    </recommendedName>
</protein>
<sequence length="112" mass="12726">MRKLILSVVTTLFLTTAFAAENPSDKPADYNETYKEITKLLNTYPSFESLNEDVLVRVRIALNENREIVVMSTNTINGDINYFIKNTLNYKKLLAADLETGNGLVFLVKFTK</sequence>
<keyword evidence="1" id="KW-0732">Signal</keyword>
<keyword evidence="6" id="KW-1185">Reference proteome</keyword>
<dbReference type="EMBL" id="BJVF01000001">
    <property type="protein sequence ID" value="GEL09368.1"/>
    <property type="molecule type" value="Genomic_DNA"/>
</dbReference>
<dbReference type="Proteomes" id="UP000321579">
    <property type="component" value="Unassembled WGS sequence"/>
</dbReference>
<dbReference type="Proteomes" id="UP000093226">
    <property type="component" value="Unassembled WGS sequence"/>
</dbReference>
<evidence type="ECO:0000313" key="7">
    <source>
        <dbReference type="Proteomes" id="UP000321579"/>
    </source>
</evidence>
<accession>A0A1B9DYA5</accession>
<reference evidence="3" key="2">
    <citation type="submission" date="2016-03" db="EMBL/GenBank/DDBJ databases">
        <authorList>
            <person name="Ploux O."/>
        </authorList>
    </citation>
    <scope>NUCLEOTIDE SEQUENCE</scope>
    <source>
        <strain evidence="3">NBRC 105008</strain>
    </source>
</reference>